<accession>A0A0T6BG20</accession>
<comment type="caution">
    <text evidence="8">The sequence shown here is derived from an EMBL/GenBank/DDBJ whole genome shotgun (WGS) entry which is preliminary data.</text>
</comment>
<evidence type="ECO:0000256" key="1">
    <source>
        <dbReference type="ARBA" id="ARBA00004141"/>
    </source>
</evidence>
<evidence type="ECO:0000256" key="2">
    <source>
        <dbReference type="ARBA" id="ARBA00006840"/>
    </source>
</evidence>
<evidence type="ECO:0000313" key="9">
    <source>
        <dbReference type="Proteomes" id="UP000051574"/>
    </source>
</evidence>
<feature type="transmembrane region" description="Helical" evidence="7">
    <location>
        <begin position="236"/>
        <end position="262"/>
    </location>
</feature>
<feature type="disulfide bond" evidence="6">
    <location>
        <begin position="174"/>
        <end position="191"/>
    </location>
</feature>
<dbReference type="InterPro" id="IPR018499">
    <property type="entry name" value="Tetraspanin/Peripherin"/>
</dbReference>
<dbReference type="OrthoDB" id="5982705at2759"/>
<dbReference type="Gene3D" id="1.10.1450.10">
    <property type="entry name" value="Tetraspanin"/>
    <property type="match status" value="1"/>
</dbReference>
<protein>
    <recommendedName>
        <fullName evidence="7">Tetraspanin</fullName>
    </recommendedName>
</protein>
<name>A0A0T6BG20_9SCAR</name>
<keyword evidence="6" id="KW-1015">Disulfide bond</keyword>
<dbReference type="Pfam" id="PF00335">
    <property type="entry name" value="Tetraspanin"/>
    <property type="match status" value="1"/>
</dbReference>
<keyword evidence="4 7" id="KW-1133">Transmembrane helix</keyword>
<dbReference type="PRINTS" id="PR00259">
    <property type="entry name" value="TMFOUR"/>
</dbReference>
<reference evidence="8 9" key="1">
    <citation type="submission" date="2015-09" db="EMBL/GenBank/DDBJ databases">
        <title>Draft genome of the scarab beetle Oryctes borbonicus.</title>
        <authorList>
            <person name="Meyer J.M."/>
            <person name="Markov G.V."/>
            <person name="Baskaran P."/>
            <person name="Herrmann M."/>
            <person name="Sommer R.J."/>
            <person name="Roedelsperger C."/>
        </authorList>
    </citation>
    <scope>NUCLEOTIDE SEQUENCE [LARGE SCALE GENOMIC DNA]</scope>
    <source>
        <strain evidence="8">OB123</strain>
        <tissue evidence="8">Whole animal</tissue>
    </source>
</reference>
<proteinExistence type="inferred from homology"/>
<organism evidence="8 9">
    <name type="scientific">Oryctes borbonicus</name>
    <dbReference type="NCBI Taxonomy" id="1629725"/>
    <lineage>
        <taxon>Eukaryota</taxon>
        <taxon>Metazoa</taxon>
        <taxon>Ecdysozoa</taxon>
        <taxon>Arthropoda</taxon>
        <taxon>Hexapoda</taxon>
        <taxon>Insecta</taxon>
        <taxon>Pterygota</taxon>
        <taxon>Neoptera</taxon>
        <taxon>Endopterygota</taxon>
        <taxon>Coleoptera</taxon>
        <taxon>Polyphaga</taxon>
        <taxon>Scarabaeiformia</taxon>
        <taxon>Scarabaeidae</taxon>
        <taxon>Dynastinae</taxon>
        <taxon>Oryctes</taxon>
    </lineage>
</organism>
<dbReference type="InterPro" id="IPR008952">
    <property type="entry name" value="Tetraspanin_EC2_sf"/>
</dbReference>
<sequence>KRPTTDGEGGMVRSTLSVTRLNKDENGSIMESCSMNFIKYVLFLFNLVFAISGIALIVAGAFVYSDVGEFKYFMEGRILAPPIVLIIAGIIIFLVAFLGCYGAIKESYYMLIAFAVCLLIIFIVELAVGIAAAVFKGDFEMVMRDTLKTSMDKYHSDKSDKLAWDHVQTKLECCGIDKPEDWPNNQRPYSCCHSIRDGAIPRDMKQCQAAISNDEYIYSTGCLDRLKMKASDNAKILIGVGIGIAFIEIIGIALACWLAAAIKRKEQS</sequence>
<feature type="transmembrane region" description="Helical" evidence="7">
    <location>
        <begin position="111"/>
        <end position="135"/>
    </location>
</feature>
<dbReference type="InterPro" id="IPR000301">
    <property type="entry name" value="Tetraspanin_animals"/>
</dbReference>
<feature type="transmembrane region" description="Helical" evidence="7">
    <location>
        <begin position="83"/>
        <end position="104"/>
    </location>
</feature>
<evidence type="ECO:0000313" key="8">
    <source>
        <dbReference type="EMBL" id="KRT86123.1"/>
    </source>
</evidence>
<dbReference type="EMBL" id="LJIG01000817">
    <property type="protein sequence ID" value="KRT86123.1"/>
    <property type="molecule type" value="Genomic_DNA"/>
</dbReference>
<gene>
    <name evidence="8" type="ORF">AMK59_1160</name>
</gene>
<dbReference type="SUPFAM" id="SSF48652">
    <property type="entry name" value="Tetraspanin"/>
    <property type="match status" value="1"/>
</dbReference>
<feature type="transmembrane region" description="Helical" evidence="7">
    <location>
        <begin position="40"/>
        <end position="63"/>
    </location>
</feature>
<dbReference type="PANTHER" id="PTHR19282">
    <property type="entry name" value="TETRASPANIN"/>
    <property type="match status" value="1"/>
</dbReference>
<evidence type="ECO:0000256" key="7">
    <source>
        <dbReference type="RuleBase" id="RU361218"/>
    </source>
</evidence>
<evidence type="ECO:0000256" key="6">
    <source>
        <dbReference type="PIRSR" id="PIRSR002419-1"/>
    </source>
</evidence>
<evidence type="ECO:0000256" key="4">
    <source>
        <dbReference type="ARBA" id="ARBA00022989"/>
    </source>
</evidence>
<feature type="non-terminal residue" evidence="8">
    <location>
        <position position="1"/>
    </location>
</feature>
<dbReference type="Proteomes" id="UP000051574">
    <property type="component" value="Unassembled WGS sequence"/>
</dbReference>
<comment type="subcellular location">
    <subcellularLocation>
        <location evidence="1 7">Membrane</location>
        <topology evidence="1 7">Multi-pass membrane protein</topology>
    </subcellularLocation>
</comment>
<dbReference type="PIRSF" id="PIRSF002419">
    <property type="entry name" value="Tetraspanin"/>
    <property type="match status" value="1"/>
</dbReference>
<keyword evidence="3 7" id="KW-0812">Transmembrane</keyword>
<dbReference type="PANTHER" id="PTHR19282:SF273">
    <property type="entry name" value="TETRASPANIN"/>
    <property type="match status" value="1"/>
</dbReference>
<evidence type="ECO:0000256" key="3">
    <source>
        <dbReference type="ARBA" id="ARBA00022692"/>
    </source>
</evidence>
<evidence type="ECO:0000256" key="5">
    <source>
        <dbReference type="ARBA" id="ARBA00023136"/>
    </source>
</evidence>
<keyword evidence="5 7" id="KW-0472">Membrane</keyword>
<dbReference type="AlphaFoldDB" id="A0A0T6BG20"/>
<dbReference type="GO" id="GO:0005886">
    <property type="term" value="C:plasma membrane"/>
    <property type="evidence" value="ECO:0007669"/>
    <property type="project" value="TreeGrafter"/>
</dbReference>
<keyword evidence="9" id="KW-1185">Reference proteome</keyword>
<dbReference type="CDD" id="cd03127">
    <property type="entry name" value="tetraspanin_LEL"/>
    <property type="match status" value="1"/>
</dbReference>
<comment type="similarity">
    <text evidence="2 7">Belongs to the tetraspanin (TM4SF) family.</text>
</comment>